<keyword evidence="3" id="KW-1185">Reference proteome</keyword>
<evidence type="ECO:0000313" key="3">
    <source>
        <dbReference type="Proteomes" id="UP000800040"/>
    </source>
</evidence>
<feature type="transmembrane region" description="Helical" evidence="1">
    <location>
        <begin position="33"/>
        <end position="53"/>
    </location>
</feature>
<organism evidence="2 3">
    <name type="scientific">Decorospora gaudefroyi</name>
    <dbReference type="NCBI Taxonomy" id="184978"/>
    <lineage>
        <taxon>Eukaryota</taxon>
        <taxon>Fungi</taxon>
        <taxon>Dikarya</taxon>
        <taxon>Ascomycota</taxon>
        <taxon>Pezizomycotina</taxon>
        <taxon>Dothideomycetes</taxon>
        <taxon>Pleosporomycetidae</taxon>
        <taxon>Pleosporales</taxon>
        <taxon>Pleosporineae</taxon>
        <taxon>Pleosporaceae</taxon>
        <taxon>Decorospora</taxon>
    </lineage>
</organism>
<gene>
    <name evidence="2" type="ORF">BDW02DRAFT_180140</name>
</gene>
<sequence>MHCKVDMVPRQYILRGVPPPPPPFFLFLPTQPWIVFFTPIYYYTGVVLYRFILTRIDFDGCVLRRLCTSTVVYFDGCILRRLYTSAVVYFGGCIPQRLYTSTLKYFEASTLIYSYTYIHRHQHQHQHTTSRIQPSTSCPLSLSSLTVYSIDQQFLAYIHSLPYRFKEPPKDCQLADESN</sequence>
<dbReference type="AlphaFoldDB" id="A0A6A5KFR2"/>
<evidence type="ECO:0000256" key="1">
    <source>
        <dbReference type="SAM" id="Phobius"/>
    </source>
</evidence>
<evidence type="ECO:0000313" key="2">
    <source>
        <dbReference type="EMBL" id="KAF1837095.1"/>
    </source>
</evidence>
<reference evidence="2" key="1">
    <citation type="submission" date="2020-01" db="EMBL/GenBank/DDBJ databases">
        <authorList>
            <consortium name="DOE Joint Genome Institute"/>
            <person name="Haridas S."/>
            <person name="Albert R."/>
            <person name="Binder M."/>
            <person name="Bloem J."/>
            <person name="Labutti K."/>
            <person name="Salamov A."/>
            <person name="Andreopoulos B."/>
            <person name="Baker S.E."/>
            <person name="Barry K."/>
            <person name="Bills G."/>
            <person name="Bluhm B.H."/>
            <person name="Cannon C."/>
            <person name="Castanera R."/>
            <person name="Culley D.E."/>
            <person name="Daum C."/>
            <person name="Ezra D."/>
            <person name="Gonzalez J.B."/>
            <person name="Henrissat B."/>
            <person name="Kuo A."/>
            <person name="Liang C."/>
            <person name="Lipzen A."/>
            <person name="Lutzoni F."/>
            <person name="Magnuson J."/>
            <person name="Mondo S."/>
            <person name="Nolan M."/>
            <person name="Ohm R."/>
            <person name="Pangilinan J."/>
            <person name="Park H.-J."/>
            <person name="Ramirez L."/>
            <person name="Alfaro M."/>
            <person name="Sun H."/>
            <person name="Tritt A."/>
            <person name="Yoshinaga Y."/>
            <person name="Zwiers L.-H."/>
            <person name="Turgeon B.G."/>
            <person name="Goodwin S.B."/>
            <person name="Spatafora J.W."/>
            <person name="Crous P.W."/>
            <person name="Grigoriev I.V."/>
        </authorList>
    </citation>
    <scope>NUCLEOTIDE SEQUENCE</scope>
    <source>
        <strain evidence="2">P77</strain>
    </source>
</reference>
<name>A0A6A5KFR2_9PLEO</name>
<proteinExistence type="predicted"/>
<protein>
    <submittedName>
        <fullName evidence="2">Uncharacterized protein</fullName>
    </submittedName>
</protein>
<accession>A0A6A5KFR2</accession>
<dbReference type="Proteomes" id="UP000800040">
    <property type="component" value="Unassembled WGS sequence"/>
</dbReference>
<keyword evidence="1" id="KW-1133">Transmembrane helix</keyword>
<keyword evidence="1" id="KW-0812">Transmembrane</keyword>
<dbReference type="EMBL" id="ML975265">
    <property type="protein sequence ID" value="KAF1837095.1"/>
    <property type="molecule type" value="Genomic_DNA"/>
</dbReference>
<keyword evidence="1" id="KW-0472">Membrane</keyword>